<dbReference type="Proteomes" id="UP001604277">
    <property type="component" value="Unassembled WGS sequence"/>
</dbReference>
<feature type="region of interest" description="Disordered" evidence="1">
    <location>
        <begin position="41"/>
        <end position="65"/>
    </location>
</feature>
<accession>A0ABD1RLI6</accession>
<organism evidence="2 3">
    <name type="scientific">Forsythia ovata</name>
    <dbReference type="NCBI Taxonomy" id="205694"/>
    <lineage>
        <taxon>Eukaryota</taxon>
        <taxon>Viridiplantae</taxon>
        <taxon>Streptophyta</taxon>
        <taxon>Embryophyta</taxon>
        <taxon>Tracheophyta</taxon>
        <taxon>Spermatophyta</taxon>
        <taxon>Magnoliopsida</taxon>
        <taxon>eudicotyledons</taxon>
        <taxon>Gunneridae</taxon>
        <taxon>Pentapetalae</taxon>
        <taxon>asterids</taxon>
        <taxon>lamiids</taxon>
        <taxon>Lamiales</taxon>
        <taxon>Oleaceae</taxon>
        <taxon>Forsythieae</taxon>
        <taxon>Forsythia</taxon>
    </lineage>
</organism>
<proteinExistence type="predicted"/>
<dbReference type="EMBL" id="JBFOLJ010000012">
    <property type="protein sequence ID" value="KAL2489273.1"/>
    <property type="molecule type" value="Genomic_DNA"/>
</dbReference>
<name>A0ABD1RLI6_9LAMI</name>
<evidence type="ECO:0000313" key="3">
    <source>
        <dbReference type="Proteomes" id="UP001604277"/>
    </source>
</evidence>
<sequence>MEITYKDLSDEAEFSTFGYPLFRVTLEVRFQAHRRILEIGINPKRSKGKTSTSANRTKGSKNLKKSVEKYVSEQEHVRNCYSAWYKSQENEWISSRQWRGKQN</sequence>
<dbReference type="AlphaFoldDB" id="A0ABD1RLI6"/>
<reference evidence="3" key="1">
    <citation type="submission" date="2024-07" db="EMBL/GenBank/DDBJ databases">
        <title>Two chromosome-level genome assemblies of Korean endemic species Abeliophyllum distichum and Forsythia ovata (Oleaceae).</title>
        <authorList>
            <person name="Jang H."/>
        </authorList>
    </citation>
    <scope>NUCLEOTIDE SEQUENCE [LARGE SCALE GENOMIC DNA]</scope>
</reference>
<evidence type="ECO:0000313" key="2">
    <source>
        <dbReference type="EMBL" id="KAL2489273.1"/>
    </source>
</evidence>
<evidence type="ECO:0000256" key="1">
    <source>
        <dbReference type="SAM" id="MobiDB-lite"/>
    </source>
</evidence>
<keyword evidence="3" id="KW-1185">Reference proteome</keyword>
<comment type="caution">
    <text evidence="2">The sequence shown here is derived from an EMBL/GenBank/DDBJ whole genome shotgun (WGS) entry which is preliminary data.</text>
</comment>
<protein>
    <submittedName>
        <fullName evidence="2">Uncharacterized protein</fullName>
    </submittedName>
</protein>
<gene>
    <name evidence="2" type="ORF">Fot_42565</name>
</gene>